<name>A0A1I8IKL9_9PLAT</name>
<dbReference type="Gene3D" id="1.20.870.10">
    <property type="entry name" value="Son of sevenless (SoS) protein Chain: S domain 1"/>
    <property type="match status" value="1"/>
</dbReference>
<dbReference type="InterPro" id="IPR023578">
    <property type="entry name" value="Ras_GEF_dom_sf"/>
</dbReference>
<dbReference type="InterPro" id="IPR008937">
    <property type="entry name" value="Ras-like_GEF"/>
</dbReference>
<dbReference type="InterPro" id="IPR001895">
    <property type="entry name" value="RASGEF_cat_dom"/>
</dbReference>
<protein>
    <submittedName>
        <fullName evidence="4 5">Ras-GEF domain-containing protein</fullName>
    </submittedName>
</protein>
<dbReference type="GO" id="GO:0007265">
    <property type="term" value="P:Ras protein signal transduction"/>
    <property type="evidence" value="ECO:0007669"/>
    <property type="project" value="TreeGrafter"/>
</dbReference>
<evidence type="ECO:0000313" key="5">
    <source>
        <dbReference type="WBParaSite" id="maker-uti_cns_0013394-snap-gene-0.4-mRNA-1"/>
    </source>
</evidence>
<evidence type="ECO:0000313" key="3">
    <source>
        <dbReference type="Proteomes" id="UP000095280"/>
    </source>
</evidence>
<reference evidence="4 5" key="1">
    <citation type="submission" date="2016-11" db="UniProtKB">
        <authorList>
            <consortium name="WormBaseParasite"/>
        </authorList>
    </citation>
    <scope>IDENTIFICATION</scope>
</reference>
<evidence type="ECO:0000259" key="2">
    <source>
        <dbReference type="Pfam" id="PF00617"/>
    </source>
</evidence>
<feature type="domain" description="Ras-GEF" evidence="2">
    <location>
        <begin position="232"/>
        <end position="283"/>
    </location>
</feature>
<dbReference type="Pfam" id="PF00617">
    <property type="entry name" value="RasGEF"/>
    <property type="match status" value="1"/>
</dbReference>
<evidence type="ECO:0000313" key="4">
    <source>
        <dbReference type="WBParaSite" id="maker-uti_cns_0004605-snap-gene-0.4-mRNA-1"/>
    </source>
</evidence>
<dbReference type="InterPro" id="IPR036964">
    <property type="entry name" value="RASGEF_cat_dom_sf"/>
</dbReference>
<sequence>MAVYGTKECSHLRCLKAGNLDAIVDAVVPVDAADSRPVDCQHMHALLTTYPAFATDRELLASIVYKLEICANSDSKLAKRRREALYATLKEFLSILFDRPSNEVFATVKSNQAVAGNRARAQTTETIEQLPTSRNALIPTEQSDLSIELAKTSATVRAEIVSEDEEAASQTPLESLLHRLQNLQRPLPWCLVSLVADVLSRRPQSQAEIACTPPSPVRRRRLDWDSLDNRQVAEQLTRQDASLMLRLRLHECLGVFWGRRQSPSVSATVQQFNRVCGSVTATVAGGVGKPSRRQSAE</sequence>
<dbReference type="SUPFAM" id="SSF48366">
    <property type="entry name" value="Ras GEF"/>
    <property type="match status" value="1"/>
</dbReference>
<dbReference type="GO" id="GO:0005085">
    <property type="term" value="F:guanyl-nucleotide exchange factor activity"/>
    <property type="evidence" value="ECO:0007669"/>
    <property type="project" value="UniProtKB-KW"/>
</dbReference>
<dbReference type="WBParaSite" id="maker-uti_cns_0004605-snap-gene-0.4-mRNA-1">
    <property type="protein sequence ID" value="maker-uti_cns_0004605-snap-gene-0.4-mRNA-1"/>
    <property type="gene ID" value="maker-uti_cns_0004605-snap-gene-0.4"/>
</dbReference>
<proteinExistence type="predicted"/>
<dbReference type="PANTHER" id="PTHR23113">
    <property type="entry name" value="GUANINE NUCLEOTIDE EXCHANGE FACTOR"/>
    <property type="match status" value="1"/>
</dbReference>
<dbReference type="AlphaFoldDB" id="A0A1I8IKL9"/>
<accession>A0A1I8IKL9</accession>
<dbReference type="WBParaSite" id="maker-uti_cns_0013394-snap-gene-0.4-mRNA-1">
    <property type="protein sequence ID" value="maker-uti_cns_0013394-snap-gene-0.4-mRNA-1"/>
    <property type="gene ID" value="maker-uti_cns_0013394-snap-gene-0.4"/>
</dbReference>
<dbReference type="WBParaSite" id="maker-uti_cns_0015371-snap-gene-0.2-mRNA-1">
    <property type="protein sequence ID" value="maker-uti_cns_0015371-snap-gene-0.2-mRNA-1"/>
    <property type="gene ID" value="maker-uti_cns_0015371-snap-gene-0.2"/>
</dbReference>
<organism evidence="3 5">
    <name type="scientific">Macrostomum lignano</name>
    <dbReference type="NCBI Taxonomy" id="282301"/>
    <lineage>
        <taxon>Eukaryota</taxon>
        <taxon>Metazoa</taxon>
        <taxon>Spiralia</taxon>
        <taxon>Lophotrochozoa</taxon>
        <taxon>Platyhelminthes</taxon>
        <taxon>Rhabditophora</taxon>
        <taxon>Macrostomorpha</taxon>
        <taxon>Macrostomida</taxon>
        <taxon>Macrostomidae</taxon>
        <taxon>Macrostomum</taxon>
    </lineage>
</organism>
<dbReference type="Gene3D" id="1.10.840.10">
    <property type="entry name" value="Ras guanine-nucleotide exchange factors catalytic domain"/>
    <property type="match status" value="1"/>
</dbReference>
<evidence type="ECO:0000256" key="1">
    <source>
        <dbReference type="ARBA" id="ARBA00022658"/>
    </source>
</evidence>
<keyword evidence="3" id="KW-1185">Reference proteome</keyword>
<dbReference type="Proteomes" id="UP000095280">
    <property type="component" value="Unplaced"/>
</dbReference>
<dbReference type="GO" id="GO:0005886">
    <property type="term" value="C:plasma membrane"/>
    <property type="evidence" value="ECO:0007669"/>
    <property type="project" value="TreeGrafter"/>
</dbReference>
<dbReference type="PANTHER" id="PTHR23113:SF312">
    <property type="entry name" value="RAL GUANINE NUCLEOTIDE DISSOCIATION STIMULATOR-LIKE, ISOFORM E"/>
    <property type="match status" value="1"/>
</dbReference>
<keyword evidence="1" id="KW-0344">Guanine-nucleotide releasing factor</keyword>